<comment type="caution">
    <text evidence="9">The sequence shown here is derived from an EMBL/GenBank/DDBJ whole genome shotgun (WGS) entry which is preliminary data.</text>
</comment>
<dbReference type="RefSeq" id="WP_162124852.1">
    <property type="nucleotide sequence ID" value="NZ_PDWK01000048.1"/>
</dbReference>
<feature type="signal peptide" evidence="8">
    <location>
        <begin position="1"/>
        <end position="23"/>
    </location>
</feature>
<evidence type="ECO:0000256" key="6">
    <source>
        <dbReference type="ARBA" id="ARBA00023288"/>
    </source>
</evidence>
<dbReference type="Pfam" id="PF13627">
    <property type="entry name" value="LptM_cons"/>
    <property type="match status" value="1"/>
</dbReference>
<evidence type="ECO:0008006" key="11">
    <source>
        <dbReference type="Google" id="ProtNLM"/>
    </source>
</evidence>
<dbReference type="Proteomes" id="UP000717981">
    <property type="component" value="Unassembled WGS sequence"/>
</dbReference>
<dbReference type="NCBIfam" id="NF047847">
    <property type="entry name" value="SS_mature_LptM"/>
    <property type="match status" value="1"/>
</dbReference>
<keyword evidence="2 8" id="KW-0732">Signal</keyword>
<comment type="subcellular location">
    <subcellularLocation>
        <location evidence="1">Cell outer membrane</location>
        <topology evidence="1">Lipid-anchor</topology>
    </subcellularLocation>
</comment>
<evidence type="ECO:0000256" key="2">
    <source>
        <dbReference type="ARBA" id="ARBA00022729"/>
    </source>
</evidence>
<name>A0A921NZ75_9GAMM</name>
<evidence type="ECO:0000256" key="7">
    <source>
        <dbReference type="SAM" id="MobiDB-lite"/>
    </source>
</evidence>
<sequence>MNIRFRLLAAVPAVLLLAACGNKGPLVMPQKPVPVEQTLPAPEEPAGEAPPPAGAPEDRADEPAQAPPATPEPAGGPNG</sequence>
<proteinExistence type="predicted"/>
<reference evidence="9" key="1">
    <citation type="submission" date="2017-10" db="EMBL/GenBank/DDBJ databases">
        <title>Whole genome sequencing of members of genus Pseudoxanthomonas.</title>
        <authorList>
            <person name="Kumar S."/>
            <person name="Bansal K."/>
            <person name="Kaur A."/>
            <person name="Patil P."/>
            <person name="Sharma S."/>
            <person name="Patil P.B."/>
        </authorList>
    </citation>
    <scope>NUCLEOTIDE SEQUENCE</scope>
    <source>
        <strain evidence="9">DSM 22914</strain>
    </source>
</reference>
<organism evidence="9 10">
    <name type="scientific">Pseudoxanthomonas taiwanensis</name>
    <dbReference type="NCBI Taxonomy" id="176598"/>
    <lineage>
        <taxon>Bacteria</taxon>
        <taxon>Pseudomonadati</taxon>
        <taxon>Pseudomonadota</taxon>
        <taxon>Gammaproteobacteria</taxon>
        <taxon>Lysobacterales</taxon>
        <taxon>Lysobacteraceae</taxon>
        <taxon>Pseudoxanthomonas</taxon>
    </lineage>
</organism>
<dbReference type="GO" id="GO:0009279">
    <property type="term" value="C:cell outer membrane"/>
    <property type="evidence" value="ECO:0007669"/>
    <property type="project" value="UniProtKB-SubCell"/>
</dbReference>
<gene>
    <name evidence="9" type="ORF">CR938_09865</name>
</gene>
<accession>A0A921NZ75</accession>
<keyword evidence="10" id="KW-1185">Reference proteome</keyword>
<feature type="chain" id="PRO_5037312181" description="Sugar transporter" evidence="8">
    <location>
        <begin position="24"/>
        <end position="79"/>
    </location>
</feature>
<protein>
    <recommendedName>
        <fullName evidence="11">Sugar transporter</fullName>
    </recommendedName>
</protein>
<dbReference type="PROSITE" id="PS51257">
    <property type="entry name" value="PROKAR_LIPOPROTEIN"/>
    <property type="match status" value="1"/>
</dbReference>
<dbReference type="InterPro" id="IPR032831">
    <property type="entry name" value="LptM_cons"/>
</dbReference>
<feature type="region of interest" description="Disordered" evidence="7">
    <location>
        <begin position="23"/>
        <end position="79"/>
    </location>
</feature>
<evidence type="ECO:0000313" key="10">
    <source>
        <dbReference type="Proteomes" id="UP000717981"/>
    </source>
</evidence>
<evidence type="ECO:0000256" key="1">
    <source>
        <dbReference type="ARBA" id="ARBA00004459"/>
    </source>
</evidence>
<evidence type="ECO:0000256" key="3">
    <source>
        <dbReference type="ARBA" id="ARBA00023136"/>
    </source>
</evidence>
<dbReference type="EMBL" id="PDWK01000048">
    <property type="protein sequence ID" value="KAF1688472.1"/>
    <property type="molecule type" value="Genomic_DNA"/>
</dbReference>
<keyword evidence="4" id="KW-0564">Palmitate</keyword>
<keyword evidence="6" id="KW-0449">Lipoprotein</keyword>
<evidence type="ECO:0000256" key="5">
    <source>
        <dbReference type="ARBA" id="ARBA00023237"/>
    </source>
</evidence>
<dbReference type="AlphaFoldDB" id="A0A921NZ75"/>
<evidence type="ECO:0000256" key="4">
    <source>
        <dbReference type="ARBA" id="ARBA00023139"/>
    </source>
</evidence>
<evidence type="ECO:0000256" key="8">
    <source>
        <dbReference type="SAM" id="SignalP"/>
    </source>
</evidence>
<evidence type="ECO:0000313" key="9">
    <source>
        <dbReference type="EMBL" id="KAF1688472.1"/>
    </source>
</evidence>
<keyword evidence="3" id="KW-0472">Membrane</keyword>
<keyword evidence="5" id="KW-0998">Cell outer membrane</keyword>